<protein>
    <submittedName>
        <fullName evidence="2">Uncharacterized protein</fullName>
    </submittedName>
</protein>
<evidence type="ECO:0000313" key="3">
    <source>
        <dbReference type="Proteomes" id="UP000663826"/>
    </source>
</evidence>
<feature type="region of interest" description="Disordered" evidence="1">
    <location>
        <begin position="1"/>
        <end position="20"/>
    </location>
</feature>
<proteinExistence type="predicted"/>
<sequence length="513" mass="56624">MHHSETSVSHKQARRGPPLPLGDAVDYFSVSAATPPGATHPSGTILRIKLENPHPDAPFRSSQLINGRVLVHSSKALQIPNLSLRVYFESRTLYWNLEPKRQMDNFDQMVSLMTRGQLDTEDDLVSVTRHEVHRGIVPPSNVTLSWGARIDVQPGQELALPFSFIVPKKMTVTEWSKNPYAPRELCHVERSPPSTLRDSRFGSVQWVVEAIMDLVPDAKVKQDHDTMLRQPTNGQVVTRIAFPFVPSLEDVSLLRSEPFFGQDPGKDLYGSRRLSEEEAESGKKAVMERIREHGGKWEIYAKGFPTGKSNMWSEVCVPAGATIFTSSRTLPIILFLKHGGAQRSLKSLFGTVKPKPVYLRRAVVALLRVTSTRGGKEIKPHVNNVTVRQQEFLFDSQSSSSSTPGGLAILHGDAESAKVDLSLDLLPESQSGNRPSIPASLLTPSFRTPNIQHEFLLTVLLSFVGDETERNPVRFTVQILPAADEDGSQLPRFEEVVGGGVPPPAFSESAGNS</sequence>
<reference evidence="2" key="1">
    <citation type="submission" date="2021-01" db="EMBL/GenBank/DDBJ databases">
        <authorList>
            <person name="Kaushik A."/>
        </authorList>
    </citation>
    <scope>NUCLEOTIDE SEQUENCE</scope>
    <source>
        <strain evidence="2">AG1-1B</strain>
    </source>
</reference>
<evidence type="ECO:0000256" key="1">
    <source>
        <dbReference type="SAM" id="MobiDB-lite"/>
    </source>
</evidence>
<dbReference type="Gene3D" id="2.60.40.640">
    <property type="match status" value="1"/>
</dbReference>
<gene>
    <name evidence="2" type="ORF">RDB_LOCUS78425</name>
</gene>
<comment type="caution">
    <text evidence="2">The sequence shown here is derived from an EMBL/GenBank/DDBJ whole genome shotgun (WGS) entry which is preliminary data.</text>
</comment>
<feature type="compositionally biased region" description="Polar residues" evidence="1">
    <location>
        <begin position="1"/>
        <end position="10"/>
    </location>
</feature>
<evidence type="ECO:0000313" key="2">
    <source>
        <dbReference type="EMBL" id="CAE6450584.1"/>
    </source>
</evidence>
<accession>A0A8H3GI02</accession>
<name>A0A8H3GI02_9AGAM</name>
<dbReference type="InterPro" id="IPR014752">
    <property type="entry name" value="Arrestin-like_C"/>
</dbReference>
<dbReference type="Proteomes" id="UP000663826">
    <property type="component" value="Unassembled WGS sequence"/>
</dbReference>
<dbReference type="AlphaFoldDB" id="A0A8H3GI02"/>
<dbReference type="EMBL" id="CAJMWQ010001436">
    <property type="protein sequence ID" value="CAE6450584.1"/>
    <property type="molecule type" value="Genomic_DNA"/>
</dbReference>
<organism evidence="2 3">
    <name type="scientific">Rhizoctonia solani</name>
    <dbReference type="NCBI Taxonomy" id="456999"/>
    <lineage>
        <taxon>Eukaryota</taxon>
        <taxon>Fungi</taxon>
        <taxon>Dikarya</taxon>
        <taxon>Basidiomycota</taxon>
        <taxon>Agaricomycotina</taxon>
        <taxon>Agaricomycetes</taxon>
        <taxon>Cantharellales</taxon>
        <taxon>Ceratobasidiaceae</taxon>
        <taxon>Rhizoctonia</taxon>
    </lineage>
</organism>